<evidence type="ECO:0000313" key="3">
    <source>
        <dbReference type="Proteomes" id="UP000247647"/>
    </source>
</evidence>
<organism evidence="2 3">
    <name type="scientific">Aspergillus neoniger (strain CBS 115656)</name>
    <dbReference type="NCBI Taxonomy" id="1448310"/>
    <lineage>
        <taxon>Eukaryota</taxon>
        <taxon>Fungi</taxon>
        <taxon>Dikarya</taxon>
        <taxon>Ascomycota</taxon>
        <taxon>Pezizomycotina</taxon>
        <taxon>Eurotiomycetes</taxon>
        <taxon>Eurotiomycetidae</taxon>
        <taxon>Eurotiales</taxon>
        <taxon>Aspergillaceae</taxon>
        <taxon>Aspergillus</taxon>
        <taxon>Aspergillus subgen. Circumdati</taxon>
    </lineage>
</organism>
<protein>
    <submittedName>
        <fullName evidence="2">Uncharacterized protein</fullName>
    </submittedName>
</protein>
<gene>
    <name evidence="2" type="ORF">BO87DRAFT_378310</name>
</gene>
<sequence>MIIRCSEPRPPPEPLVQLIAPSTPLSASRPTTRLQGPQANFSSGHELQQRNRSWRVT</sequence>
<feature type="region of interest" description="Disordered" evidence="1">
    <location>
        <begin position="21"/>
        <end position="57"/>
    </location>
</feature>
<dbReference type="GeneID" id="37126225"/>
<proteinExistence type="predicted"/>
<accession>A0A318YEG1</accession>
<name>A0A318YEG1_ASPNB</name>
<evidence type="ECO:0000256" key="1">
    <source>
        <dbReference type="SAM" id="MobiDB-lite"/>
    </source>
</evidence>
<feature type="compositionally biased region" description="Polar residues" evidence="1">
    <location>
        <begin position="23"/>
        <end position="57"/>
    </location>
</feature>
<reference evidence="2" key="1">
    <citation type="submission" date="2016-12" db="EMBL/GenBank/DDBJ databases">
        <title>The genomes of Aspergillus section Nigri reveals drivers in fungal speciation.</title>
        <authorList>
            <consortium name="DOE Joint Genome Institute"/>
            <person name="Vesth T.C."/>
            <person name="Nybo J."/>
            <person name="Theobald S."/>
            <person name="Brandl J."/>
            <person name="Frisvad J.C."/>
            <person name="Nielsen K.F."/>
            <person name="Lyhne E.K."/>
            <person name="Kogle M.E."/>
            <person name="Kuo A."/>
            <person name="Riley R."/>
            <person name="Clum A."/>
            <person name="Nolan M."/>
            <person name="Lipzen A."/>
            <person name="Salamov A."/>
            <person name="Henrissat B."/>
            <person name="Wiebenga A."/>
            <person name="De Vries R.P."/>
            <person name="Grigoriev I.V."/>
            <person name="Mortensen U.H."/>
            <person name="Andersen M.R."/>
            <person name="Baker S.E."/>
        </authorList>
    </citation>
    <scope>NUCLEOTIDE SEQUENCE [LARGE SCALE GENOMIC DNA]</scope>
    <source>
        <strain evidence="2">CBS 115656</strain>
    </source>
</reference>
<keyword evidence="3" id="KW-1185">Reference proteome</keyword>
<dbReference type="Proteomes" id="UP000247647">
    <property type="component" value="Unassembled WGS sequence"/>
</dbReference>
<evidence type="ECO:0000313" key="2">
    <source>
        <dbReference type="EMBL" id="PYH32434.1"/>
    </source>
</evidence>
<dbReference type="AlphaFoldDB" id="A0A318YEG1"/>
<dbReference type="RefSeq" id="XP_025477912.1">
    <property type="nucleotide sequence ID" value="XM_025623769.1"/>
</dbReference>
<dbReference type="EMBL" id="KZ821468">
    <property type="protein sequence ID" value="PYH32434.1"/>
    <property type="molecule type" value="Genomic_DNA"/>
</dbReference>